<sequence length="60" mass="6937">MLLIYNPVPFGMKPFLSTHRLSTNINNDFSEQEPIINMNKVQRPPLTYTALPPLEHRLTS</sequence>
<protein>
    <submittedName>
        <fullName evidence="1">Uncharacterized protein</fullName>
    </submittedName>
</protein>
<organism evidence="1">
    <name type="scientific">Anguilla anguilla</name>
    <name type="common">European freshwater eel</name>
    <name type="synonym">Muraena anguilla</name>
    <dbReference type="NCBI Taxonomy" id="7936"/>
    <lineage>
        <taxon>Eukaryota</taxon>
        <taxon>Metazoa</taxon>
        <taxon>Chordata</taxon>
        <taxon>Craniata</taxon>
        <taxon>Vertebrata</taxon>
        <taxon>Euteleostomi</taxon>
        <taxon>Actinopterygii</taxon>
        <taxon>Neopterygii</taxon>
        <taxon>Teleostei</taxon>
        <taxon>Anguilliformes</taxon>
        <taxon>Anguillidae</taxon>
        <taxon>Anguilla</taxon>
    </lineage>
</organism>
<dbReference type="EMBL" id="GBXM01021273">
    <property type="protein sequence ID" value="JAH87304.1"/>
    <property type="molecule type" value="Transcribed_RNA"/>
</dbReference>
<dbReference type="AlphaFoldDB" id="A0A0E9WA94"/>
<proteinExistence type="predicted"/>
<reference evidence="1" key="2">
    <citation type="journal article" date="2015" name="Fish Shellfish Immunol.">
        <title>Early steps in the European eel (Anguilla anguilla)-Vibrio vulnificus interaction in the gills: Role of the RtxA13 toxin.</title>
        <authorList>
            <person name="Callol A."/>
            <person name="Pajuelo D."/>
            <person name="Ebbesson L."/>
            <person name="Teles M."/>
            <person name="MacKenzie S."/>
            <person name="Amaro C."/>
        </authorList>
    </citation>
    <scope>NUCLEOTIDE SEQUENCE</scope>
</reference>
<name>A0A0E9WA94_ANGAN</name>
<evidence type="ECO:0000313" key="1">
    <source>
        <dbReference type="EMBL" id="JAH87304.1"/>
    </source>
</evidence>
<accession>A0A0E9WA94</accession>
<reference evidence="1" key="1">
    <citation type="submission" date="2014-11" db="EMBL/GenBank/DDBJ databases">
        <authorList>
            <person name="Amaro Gonzalez C."/>
        </authorList>
    </citation>
    <scope>NUCLEOTIDE SEQUENCE</scope>
</reference>